<gene>
    <name evidence="2" type="ORF">ACFS1K_10025</name>
</gene>
<dbReference type="PROSITE" id="PS51502">
    <property type="entry name" value="S_R_A_B_BARREL"/>
    <property type="match status" value="1"/>
</dbReference>
<evidence type="ECO:0000313" key="3">
    <source>
        <dbReference type="Proteomes" id="UP001597532"/>
    </source>
</evidence>
<sequence length="98" mass="11683">MIHHSVIFNLKHVKGSERKKRFFEAVKKLGLLPGVLNFKILKQTNSMNTFDYGISMDFVNQITYDNYSNNPEHSKFIEEYWSKDVIDFIEIDYEIYNP</sequence>
<evidence type="ECO:0000313" key="2">
    <source>
        <dbReference type="EMBL" id="MFD2790100.1"/>
    </source>
</evidence>
<comment type="caution">
    <text evidence="2">The sequence shown here is derived from an EMBL/GenBank/DDBJ whole genome shotgun (WGS) entry which is preliminary data.</text>
</comment>
<protein>
    <submittedName>
        <fullName evidence="2">Dabb family protein</fullName>
    </submittedName>
</protein>
<dbReference type="Gene3D" id="3.30.70.100">
    <property type="match status" value="1"/>
</dbReference>
<keyword evidence="3" id="KW-1185">Reference proteome</keyword>
<dbReference type="Pfam" id="PF07876">
    <property type="entry name" value="Dabb"/>
    <property type="match status" value="1"/>
</dbReference>
<organism evidence="2 3">
    <name type="scientific">Arenibacter antarcticus</name>
    <dbReference type="NCBI Taxonomy" id="2040469"/>
    <lineage>
        <taxon>Bacteria</taxon>
        <taxon>Pseudomonadati</taxon>
        <taxon>Bacteroidota</taxon>
        <taxon>Flavobacteriia</taxon>
        <taxon>Flavobacteriales</taxon>
        <taxon>Flavobacteriaceae</taxon>
        <taxon>Arenibacter</taxon>
    </lineage>
</organism>
<dbReference type="InterPro" id="IPR011008">
    <property type="entry name" value="Dimeric_a/b-barrel"/>
</dbReference>
<dbReference type="EMBL" id="JBHUOK010000030">
    <property type="protein sequence ID" value="MFD2790100.1"/>
    <property type="molecule type" value="Genomic_DNA"/>
</dbReference>
<evidence type="ECO:0000259" key="1">
    <source>
        <dbReference type="PROSITE" id="PS51502"/>
    </source>
</evidence>
<proteinExistence type="predicted"/>
<dbReference type="SMART" id="SM00886">
    <property type="entry name" value="Dabb"/>
    <property type="match status" value="1"/>
</dbReference>
<reference evidence="3" key="1">
    <citation type="journal article" date="2019" name="Int. J. Syst. Evol. Microbiol.">
        <title>The Global Catalogue of Microorganisms (GCM) 10K type strain sequencing project: providing services to taxonomists for standard genome sequencing and annotation.</title>
        <authorList>
            <consortium name="The Broad Institute Genomics Platform"/>
            <consortium name="The Broad Institute Genome Sequencing Center for Infectious Disease"/>
            <person name="Wu L."/>
            <person name="Ma J."/>
        </authorList>
    </citation>
    <scope>NUCLEOTIDE SEQUENCE [LARGE SCALE GENOMIC DNA]</scope>
    <source>
        <strain evidence="3">KCTC 52924</strain>
    </source>
</reference>
<dbReference type="Proteomes" id="UP001597532">
    <property type="component" value="Unassembled WGS sequence"/>
</dbReference>
<name>A0ABW5VIF9_9FLAO</name>
<dbReference type="SUPFAM" id="SSF54909">
    <property type="entry name" value="Dimeric alpha+beta barrel"/>
    <property type="match status" value="1"/>
</dbReference>
<dbReference type="InterPro" id="IPR013097">
    <property type="entry name" value="Dabb"/>
</dbReference>
<dbReference type="RefSeq" id="WP_251805877.1">
    <property type="nucleotide sequence ID" value="NZ_CP166679.1"/>
</dbReference>
<feature type="domain" description="Stress-response A/B barrel" evidence="1">
    <location>
        <begin position="2"/>
        <end position="93"/>
    </location>
</feature>
<accession>A0ABW5VIF9</accession>